<comment type="caution">
    <text evidence="1">The sequence shown here is derived from an EMBL/GenBank/DDBJ whole genome shotgun (WGS) entry which is preliminary data.</text>
</comment>
<organism evidence="1 2">
    <name type="scientific">Peronosclerospora sorghi</name>
    <dbReference type="NCBI Taxonomy" id="230839"/>
    <lineage>
        <taxon>Eukaryota</taxon>
        <taxon>Sar</taxon>
        <taxon>Stramenopiles</taxon>
        <taxon>Oomycota</taxon>
        <taxon>Peronosporomycetes</taxon>
        <taxon>Peronosporales</taxon>
        <taxon>Peronosporaceae</taxon>
        <taxon>Peronosclerospora</taxon>
    </lineage>
</organism>
<protein>
    <submittedName>
        <fullName evidence="1">Uncharacterized protein</fullName>
    </submittedName>
</protein>
<dbReference type="EMBL" id="CM047592">
    <property type="protein sequence ID" value="KAI9917279.1"/>
    <property type="molecule type" value="Genomic_DNA"/>
</dbReference>
<reference evidence="1 2" key="1">
    <citation type="journal article" date="2022" name="bioRxiv">
        <title>The genome of the oomycete Peronosclerospora sorghi, a cosmopolitan pathogen of maize and sorghum, is inflated with dispersed pseudogenes.</title>
        <authorList>
            <person name="Fletcher K."/>
            <person name="Martin F."/>
            <person name="Isakeit T."/>
            <person name="Cavanaugh K."/>
            <person name="Magill C."/>
            <person name="Michelmore R."/>
        </authorList>
    </citation>
    <scope>NUCLEOTIDE SEQUENCE [LARGE SCALE GENOMIC DNA]</scope>
    <source>
        <strain evidence="1">P6</strain>
    </source>
</reference>
<proteinExistence type="predicted"/>
<name>A0ACC0WEV2_9STRA</name>
<evidence type="ECO:0000313" key="2">
    <source>
        <dbReference type="Proteomes" id="UP001163321"/>
    </source>
</evidence>
<sequence length="107" mass="12099">MDRTVIERWLEVRGKVQNVVFRQTVTCAMQKRVLEGGATKDSQDKNLIQDWIAVLREGKPVKDWGAKATSVDDASSEQGLTLEVHQVTTANVDKNKWNPNVKSVHIR</sequence>
<keyword evidence="2" id="KW-1185">Reference proteome</keyword>
<dbReference type="Proteomes" id="UP001163321">
    <property type="component" value="Chromosome 13"/>
</dbReference>
<evidence type="ECO:0000313" key="1">
    <source>
        <dbReference type="EMBL" id="KAI9917279.1"/>
    </source>
</evidence>
<accession>A0ACC0WEV2</accession>
<gene>
    <name evidence="1" type="ORF">PsorP6_012874</name>
</gene>